<evidence type="ECO:0000313" key="3">
    <source>
        <dbReference type="Proteomes" id="UP000641588"/>
    </source>
</evidence>
<dbReference type="EMBL" id="WHOD01000027">
    <property type="protein sequence ID" value="NOU93041.1"/>
    <property type="molecule type" value="Genomic_DNA"/>
</dbReference>
<comment type="caution">
    <text evidence="2">The sequence shown here is derived from an EMBL/GenBank/DDBJ whole genome shotgun (WGS) entry which is preliminary data.</text>
</comment>
<reference evidence="2" key="1">
    <citation type="submission" date="2019-10" db="EMBL/GenBank/DDBJ databases">
        <title>Description of Paenibacillus glebae sp. nov.</title>
        <authorList>
            <person name="Carlier A."/>
            <person name="Qi S."/>
        </authorList>
    </citation>
    <scope>NUCLEOTIDE SEQUENCE</scope>
    <source>
        <strain evidence="2">LMG 31456</strain>
    </source>
</reference>
<keyword evidence="1" id="KW-0812">Transmembrane</keyword>
<evidence type="ECO:0000256" key="1">
    <source>
        <dbReference type="SAM" id="Phobius"/>
    </source>
</evidence>
<feature type="transmembrane region" description="Helical" evidence="1">
    <location>
        <begin position="21"/>
        <end position="44"/>
    </location>
</feature>
<organism evidence="2 3">
    <name type="scientific">Paenibacillus foliorum</name>
    <dbReference type="NCBI Taxonomy" id="2654974"/>
    <lineage>
        <taxon>Bacteria</taxon>
        <taxon>Bacillati</taxon>
        <taxon>Bacillota</taxon>
        <taxon>Bacilli</taxon>
        <taxon>Bacillales</taxon>
        <taxon>Paenibacillaceae</taxon>
        <taxon>Paenibacillus</taxon>
    </lineage>
</organism>
<keyword evidence="1" id="KW-1133">Transmembrane helix</keyword>
<sequence length="81" mass="9110">MKSCQAMRWVWNLNRMTSSSADFGIEPFICILLPITMLLFTYMMSSNLHLSYADEAAFKAVPANYIWDIGLADGVWGGRIG</sequence>
<protein>
    <submittedName>
        <fullName evidence="2">Uncharacterized protein</fullName>
    </submittedName>
</protein>
<accession>A0A972GLL0</accession>
<dbReference type="Proteomes" id="UP000641588">
    <property type="component" value="Unassembled WGS sequence"/>
</dbReference>
<keyword evidence="1" id="KW-0472">Membrane</keyword>
<proteinExistence type="predicted"/>
<name>A0A972GLL0_9BACL</name>
<dbReference type="AlphaFoldDB" id="A0A972GLL0"/>
<evidence type="ECO:0000313" key="2">
    <source>
        <dbReference type="EMBL" id="NOU93041.1"/>
    </source>
</evidence>
<gene>
    <name evidence="2" type="ORF">GC093_07310</name>
</gene>
<keyword evidence="3" id="KW-1185">Reference proteome</keyword>